<feature type="region of interest" description="Disordered" evidence="1">
    <location>
        <begin position="65"/>
        <end position="85"/>
    </location>
</feature>
<feature type="region of interest" description="Disordered" evidence="1">
    <location>
        <begin position="97"/>
        <end position="143"/>
    </location>
</feature>
<dbReference type="PROSITE" id="PS50817">
    <property type="entry name" value="INTEIN_N_TER"/>
    <property type="match status" value="1"/>
</dbReference>
<proteinExistence type="predicted"/>
<dbReference type="InterPro" id="IPR036844">
    <property type="entry name" value="Hint_dom_sf"/>
</dbReference>
<dbReference type="AlphaFoldDB" id="A0A7D5BG15"/>
<protein>
    <submittedName>
        <fullName evidence="3">HintN domain-containing protein</fullName>
    </submittedName>
</protein>
<feature type="compositionally biased region" description="Basic and acidic residues" evidence="1">
    <location>
        <begin position="112"/>
        <end position="135"/>
    </location>
</feature>
<dbReference type="GO" id="GO:0016539">
    <property type="term" value="P:intein-mediated protein splicing"/>
    <property type="evidence" value="ECO:0007669"/>
    <property type="project" value="InterPro"/>
</dbReference>
<keyword evidence="2" id="KW-0732">Signal</keyword>
<feature type="chain" id="PRO_5028414094" evidence="2">
    <location>
        <begin position="19"/>
        <end position="674"/>
    </location>
</feature>
<dbReference type="SUPFAM" id="SSF51294">
    <property type="entry name" value="Hedgehog/intein (Hint) domain"/>
    <property type="match status" value="1"/>
</dbReference>
<evidence type="ECO:0000256" key="1">
    <source>
        <dbReference type="SAM" id="MobiDB-lite"/>
    </source>
</evidence>
<reference evidence="3" key="1">
    <citation type="journal article" date="2020" name="Molecules">
        <title>2-Hydroxysorangiadenosine: Structure and Biosynthesis of a Myxobacterial Sesquiterpene-Nucleoside.</title>
        <authorList>
            <person name="Okoth D.A."/>
            <person name="Hug J.J."/>
            <person name="Garcia R."/>
            <person name="Sproer C."/>
            <person name="Overmann J."/>
            <person name="Muller R."/>
        </authorList>
    </citation>
    <scope>NUCLEOTIDE SEQUENCE</scope>
    <source>
        <strain evidence="3">MCy10943</strain>
    </source>
</reference>
<dbReference type="CDD" id="cd00081">
    <property type="entry name" value="Hint"/>
    <property type="match status" value="1"/>
</dbReference>
<evidence type="ECO:0000256" key="2">
    <source>
        <dbReference type="SAM" id="SignalP"/>
    </source>
</evidence>
<organism evidence="3">
    <name type="scientific">Vitiosangium cumulatum</name>
    <dbReference type="NCBI Taxonomy" id="1867796"/>
    <lineage>
        <taxon>Bacteria</taxon>
        <taxon>Pseudomonadati</taxon>
        <taxon>Myxococcota</taxon>
        <taxon>Myxococcia</taxon>
        <taxon>Myxococcales</taxon>
        <taxon>Cystobacterineae</taxon>
        <taxon>Archangiaceae</taxon>
        <taxon>Vitiosangium</taxon>
    </lineage>
</organism>
<accession>A0A7D5BG15</accession>
<evidence type="ECO:0000313" key="3">
    <source>
        <dbReference type="EMBL" id="QKW93777.1"/>
    </source>
</evidence>
<feature type="compositionally biased region" description="Basic and acidic residues" evidence="1">
    <location>
        <begin position="70"/>
        <end position="80"/>
    </location>
</feature>
<dbReference type="Gene3D" id="2.170.16.10">
    <property type="entry name" value="Hedgehog/Intein (Hint) domain"/>
    <property type="match status" value="1"/>
</dbReference>
<dbReference type="InterPro" id="IPR006141">
    <property type="entry name" value="Intein_N"/>
</dbReference>
<dbReference type="EMBL" id="MT520815">
    <property type="protein sequence ID" value="QKW93777.1"/>
    <property type="molecule type" value="Genomic_DNA"/>
</dbReference>
<feature type="signal peptide" evidence="2">
    <location>
        <begin position="1"/>
        <end position="18"/>
    </location>
</feature>
<sequence>MNVSLNASSRMLSRFVPALVCLAMLGAGCGQQKVPPQQEEADREALAADSRYMARLYTQWQQAVQSQAKEGQRQGDDRQMPIDLSDDTQYSFVKRRLKAAGSTPENSPQLFRRLEKARKDKKSGIPDTGTRKDMLTSETAGTPEKREWCGHLLPLTEVATSDASVARYQASSFVTCFNGSDYAYADVTAYATNLEQTQFRVLGSQSLEDYASKVLETPPVDLDVKVNNQEMLFVDSVAMAFDEATGESHMSYTVAESSIVPLGGQDVNIIRISHPTQRLGWHVPSDNPIRTCLQRGAVRGSLDCDYASGSVDPSSGLFRPFATPYTGIAAADGETSARTGVWTPGRGEYWEPAGGFDASHLYAAARGEYLVRLPTPEPTLHPAGCTLSALTSQVDVVLMERGGRCTAGVAPGTLVAKGSLPFKAPYFDGYDPTVLRAPFDGLMDFGKDCLNVFQNVKLMLRATVKATCVDPRTGATRAITRSRFQNIDNLDWRNACLAQGTRVTKANGKSVKVEQVKLGDKLLANGQGLALTVTSVSRGGESKPLVKLRDDHGGEVMVTETHPMVTAKRGVVQAGDLKPGEALLTRTGTATLVGVERVPYSGEVFNFALGTPEELARVKPEARTLYANGYLVGDSHMQLTLEKQRALDAREVLTRLHGAWHEDFRLHQARQARR</sequence>
<name>A0A7D5BG15_9BACT</name>